<protein>
    <recommendedName>
        <fullName evidence="2">DUF11 domain-containing protein</fullName>
    </recommendedName>
</protein>
<dbReference type="Gene3D" id="2.60.40.3080">
    <property type="match status" value="1"/>
</dbReference>
<evidence type="ECO:0000313" key="3">
    <source>
        <dbReference type="EMBL" id="SCG86876.1"/>
    </source>
</evidence>
<feature type="transmembrane region" description="Helical" evidence="1">
    <location>
        <begin position="468"/>
        <end position="487"/>
    </location>
</feature>
<proteinExistence type="predicted"/>
<dbReference type="GeneID" id="30413171"/>
<keyword evidence="4" id="KW-1185">Reference proteome</keyword>
<gene>
    <name evidence="3" type="ORF">MCBB_2338</name>
</gene>
<evidence type="ECO:0000256" key="1">
    <source>
        <dbReference type="SAM" id="Phobius"/>
    </source>
</evidence>
<keyword evidence="1" id="KW-0812">Transmembrane</keyword>
<dbReference type="Pfam" id="PF01345">
    <property type="entry name" value="DUF11"/>
    <property type="match status" value="2"/>
</dbReference>
<dbReference type="InterPro" id="IPR051172">
    <property type="entry name" value="Chlamydia_OmcB"/>
</dbReference>
<dbReference type="InterPro" id="IPR047589">
    <property type="entry name" value="DUF11_rpt"/>
</dbReference>
<organism evidence="3 4">
    <name type="scientific">Methanobacterium congolense</name>
    <dbReference type="NCBI Taxonomy" id="118062"/>
    <lineage>
        <taxon>Archaea</taxon>
        <taxon>Methanobacteriati</taxon>
        <taxon>Methanobacteriota</taxon>
        <taxon>Methanomada group</taxon>
        <taxon>Methanobacteria</taxon>
        <taxon>Methanobacteriales</taxon>
        <taxon>Methanobacteriaceae</taxon>
        <taxon>Methanobacterium</taxon>
    </lineage>
</organism>
<reference evidence="3 4" key="1">
    <citation type="submission" date="2016-08" db="EMBL/GenBank/DDBJ databases">
        <authorList>
            <person name="Seilhamer J.J."/>
        </authorList>
    </citation>
    <scope>NUCLEOTIDE SEQUENCE [LARGE SCALE GENOMIC DNA]</scope>
    <source>
        <strain evidence="3">Buetzberg</strain>
    </source>
</reference>
<dbReference type="PANTHER" id="PTHR34819">
    <property type="entry name" value="LARGE CYSTEINE-RICH PERIPLASMIC PROTEIN OMCB"/>
    <property type="match status" value="1"/>
</dbReference>
<dbReference type="PANTHER" id="PTHR34819:SF3">
    <property type="entry name" value="CELL SURFACE PROTEIN"/>
    <property type="match status" value="1"/>
</dbReference>
<evidence type="ECO:0000313" key="4">
    <source>
        <dbReference type="Proteomes" id="UP000094707"/>
    </source>
</evidence>
<dbReference type="InterPro" id="IPR036168">
    <property type="entry name" value="AP2_Mu_C_sf"/>
</dbReference>
<accession>A0A1D3L5P9</accession>
<name>A0A1D3L5P9_9EURY</name>
<dbReference type="AlphaFoldDB" id="A0A1D3L5P9"/>
<dbReference type="Gene3D" id="2.60.40.1170">
    <property type="entry name" value="Mu homology domain, subdomain B"/>
    <property type="match status" value="1"/>
</dbReference>
<sequence>MQKNIPKGLLMITLTFLFTLTIAGAAFAATGDQVTNATVTPTTLPLVNSNSTQGGDDQFVVSTTPAQGFPTNGSSYANINTGNDWESYAKLTLNLTIPQGAKTLSFDWMYATNEASQAYFNDWARADITDGTSTQNILYADTYSNLVSASGLGYYHATPTQKAIIDVSPYAGRSIRLDFSVSDVGDTGVTSALFIDNVHIGPLADVSVVNDVDDNTPAIGQLIKYTIRAYNNLNSPNTATGVTVIDDLPDGVTFNHASSADYDSANDVWNVGTLLPGEMKILYIWATVNTHPTSTSYTNTAIISGNEGDWNATNDNGNATLTVPAAADVYVNTSTSKNNPAVGEEVVVRVKAGNNGPDTAQNVIVTYKVPEGMEFVSLTQETGYPAPVYDPTTRTVTWNLGNLTVIDPWMDITLRAVSAGATSGDASVSSDTYDPVSGNNLESGAISVEQAQVNAATIDTTVPMQKTGVPIGMIVTALLMLVTGLVMPRRK</sequence>
<dbReference type="OrthoDB" id="71559at2157"/>
<dbReference type="SUPFAM" id="SSF49447">
    <property type="entry name" value="Second domain of Mu2 adaptin subunit (ap50) of ap2 adaptor"/>
    <property type="match status" value="1"/>
</dbReference>
<keyword evidence="1" id="KW-1133">Transmembrane helix</keyword>
<dbReference type="RefSeq" id="WP_071907897.1">
    <property type="nucleotide sequence ID" value="NZ_LT607756.1"/>
</dbReference>
<keyword evidence="1" id="KW-0472">Membrane</keyword>
<dbReference type="KEGG" id="mcub:MCBB_2338"/>
<dbReference type="EMBL" id="LT607756">
    <property type="protein sequence ID" value="SCG86876.1"/>
    <property type="molecule type" value="Genomic_DNA"/>
</dbReference>
<dbReference type="NCBIfam" id="TIGR01451">
    <property type="entry name" value="B_ant_repeat"/>
    <property type="match status" value="2"/>
</dbReference>
<dbReference type="Proteomes" id="UP000094707">
    <property type="component" value="Chromosome I"/>
</dbReference>
<feature type="domain" description="DUF11" evidence="2">
    <location>
        <begin position="328"/>
        <end position="443"/>
    </location>
</feature>
<dbReference type="InterPro" id="IPR001434">
    <property type="entry name" value="OmcB-like_DUF11"/>
</dbReference>
<evidence type="ECO:0000259" key="2">
    <source>
        <dbReference type="Pfam" id="PF01345"/>
    </source>
</evidence>
<feature type="domain" description="DUF11" evidence="2">
    <location>
        <begin position="205"/>
        <end position="321"/>
    </location>
</feature>